<organism evidence="3">
    <name type="scientific">Brassica cretica</name>
    <name type="common">Mustard</name>
    <dbReference type="NCBI Taxonomy" id="69181"/>
    <lineage>
        <taxon>Eukaryota</taxon>
        <taxon>Viridiplantae</taxon>
        <taxon>Streptophyta</taxon>
        <taxon>Embryophyta</taxon>
        <taxon>Tracheophyta</taxon>
        <taxon>Spermatophyta</taxon>
        <taxon>Magnoliopsida</taxon>
        <taxon>eudicotyledons</taxon>
        <taxon>Gunneridae</taxon>
        <taxon>Pentapetalae</taxon>
        <taxon>rosids</taxon>
        <taxon>malvids</taxon>
        <taxon>Brassicales</taxon>
        <taxon>Brassicaceae</taxon>
        <taxon>Brassiceae</taxon>
        <taxon>Brassica</taxon>
    </lineage>
</organism>
<comment type="caution">
    <text evidence="3">The sequence shown here is derived from an EMBL/GenBank/DDBJ whole genome shotgun (WGS) entry which is preliminary data.</text>
</comment>
<proteinExistence type="inferred from homology"/>
<evidence type="ECO:0000313" key="3">
    <source>
        <dbReference type="EMBL" id="KAF2574483.1"/>
    </source>
</evidence>
<comment type="similarity">
    <text evidence="1">Belongs to the nucleobase:cation symporter-2 (NCS2) (TC 2.A.40) family.</text>
</comment>
<gene>
    <name evidence="3" type="ORF">F2Q70_00000391</name>
</gene>
<dbReference type="AlphaFoldDB" id="A0A8S9IYS2"/>
<evidence type="ECO:0000256" key="2">
    <source>
        <dbReference type="SAM" id="SignalP"/>
    </source>
</evidence>
<name>A0A8S9IYS2_BRACR</name>
<accession>A0A8S9IYS2</accession>
<dbReference type="PANTHER" id="PTHR11119">
    <property type="entry name" value="XANTHINE-URACIL / VITAMIN C PERMEASE FAMILY MEMBER"/>
    <property type="match status" value="1"/>
</dbReference>
<evidence type="ECO:0000256" key="1">
    <source>
        <dbReference type="ARBA" id="ARBA00008821"/>
    </source>
</evidence>
<reference evidence="3" key="1">
    <citation type="submission" date="2019-12" db="EMBL/GenBank/DDBJ databases">
        <title>Genome sequencing and annotation of Brassica cretica.</title>
        <authorList>
            <person name="Studholme D.J."/>
            <person name="Sarris P.F."/>
        </authorList>
    </citation>
    <scope>NUCLEOTIDE SEQUENCE</scope>
    <source>
        <strain evidence="3">PFS-102/07</strain>
        <tissue evidence="3">Leaf</tissue>
    </source>
</reference>
<keyword evidence="2" id="KW-0732">Signal</keyword>
<feature type="chain" id="PRO_5035842095" evidence="2">
    <location>
        <begin position="20"/>
        <end position="63"/>
    </location>
</feature>
<sequence>MSHTTVAGMIAIVLDCTLSRESDEAKKDCGLKWWEKFRLYNLDVRNDEFYGLPCCLNKFFPSH</sequence>
<dbReference type="EMBL" id="QGKY02001015">
    <property type="protein sequence ID" value="KAF2574483.1"/>
    <property type="molecule type" value="Genomic_DNA"/>
</dbReference>
<protein>
    <submittedName>
        <fullName evidence="3">Uncharacterized protein</fullName>
    </submittedName>
</protein>
<feature type="signal peptide" evidence="2">
    <location>
        <begin position="1"/>
        <end position="19"/>
    </location>
</feature>